<dbReference type="AlphaFoldDB" id="A0A8C9ZCQ9"/>
<proteinExistence type="predicted"/>
<dbReference type="Ensembl" id="ENSSLUT00000039454.1">
    <property type="protein sequence ID" value="ENSSLUP00000038239.1"/>
    <property type="gene ID" value="ENSSLUG00000017089.1"/>
</dbReference>
<dbReference type="Proteomes" id="UP000694568">
    <property type="component" value="Unplaced"/>
</dbReference>
<keyword evidence="2" id="KW-1185">Reference proteome</keyword>
<evidence type="ECO:0000313" key="1">
    <source>
        <dbReference type="Ensembl" id="ENSSLUP00000038239.1"/>
    </source>
</evidence>
<dbReference type="GeneTree" id="ENSGT01120000275892"/>
<reference evidence="1" key="2">
    <citation type="submission" date="2025-09" db="UniProtKB">
        <authorList>
            <consortium name="Ensembl"/>
        </authorList>
    </citation>
    <scope>IDENTIFICATION</scope>
</reference>
<evidence type="ECO:0000313" key="2">
    <source>
        <dbReference type="Proteomes" id="UP000694568"/>
    </source>
</evidence>
<accession>A0A8C9ZCQ9</accession>
<name>A0A8C9ZCQ9_SANLU</name>
<sequence>MERLGLGAKFIDMVCTLYVNPTAIVSTNGLHSQPFPIKRGSSSSESLFAYNILLYIADLEDSIPKILMIFNEFDSISSYKMNWNKSNLLFLNNRHVASTISVTIPTQSKITYLGITIHASLQRVAGITTLQDCCC</sequence>
<reference evidence="1" key="1">
    <citation type="submission" date="2025-08" db="UniProtKB">
        <authorList>
            <consortium name="Ensembl"/>
        </authorList>
    </citation>
    <scope>IDENTIFICATION</scope>
</reference>
<protein>
    <submittedName>
        <fullName evidence="1">Uncharacterized protein</fullName>
    </submittedName>
</protein>
<organism evidence="1 2">
    <name type="scientific">Sander lucioperca</name>
    <name type="common">Pike-perch</name>
    <name type="synonym">Perca lucioperca</name>
    <dbReference type="NCBI Taxonomy" id="283035"/>
    <lineage>
        <taxon>Eukaryota</taxon>
        <taxon>Metazoa</taxon>
        <taxon>Chordata</taxon>
        <taxon>Craniata</taxon>
        <taxon>Vertebrata</taxon>
        <taxon>Euteleostomi</taxon>
        <taxon>Actinopterygii</taxon>
        <taxon>Neopterygii</taxon>
        <taxon>Teleostei</taxon>
        <taxon>Neoteleostei</taxon>
        <taxon>Acanthomorphata</taxon>
        <taxon>Eupercaria</taxon>
        <taxon>Perciformes</taxon>
        <taxon>Percoidei</taxon>
        <taxon>Percidae</taxon>
        <taxon>Luciopercinae</taxon>
        <taxon>Sander</taxon>
    </lineage>
</organism>